<dbReference type="PROSITE" id="PS50994">
    <property type="entry name" value="INTEGRASE"/>
    <property type="match status" value="1"/>
</dbReference>
<sequence>MEGPAAGWYQWMKANNLLSSWKAFLLSLKHRFRASLYEDHQGNLSKLTQTSTVAEFQSAFEDLMNKVTGISGPLLISFFITGLKSDIRRELLFSRPSTLMEAFALARAYETRCEEIKQGARPWHKWSSSNAANTSTVSSIRQHAVTAFPTSLFQTTTPALASPPTTVGHKQTPPIAPTPALPIRRLTPTELREKREKGLCYNCDKKYSANHRCRSKFLLLLGTDDIDEDTDDDGVATEPAEDLVTGDISSLNALAGQSNPRSLRVVGEFGSHRFHVLIDSGSTHNFIKPALVEHLGLPIQPTPKFRVYIGNGDYLICQHTCPQVALTLQGNVFPLDLFILPIEGPNVVLGIQWLQQLGRVAHDYAALSMEFCWEGRPIILHGDLHQSSSLITFNQFQALIHSSNVHSMFALQPLATEELETVSLKFRDLFLPLTGLPPYRTIDHKIHLIPNSKPVNVRPYRYPHFQKNEMEKLIREMLDQVTIKDKFPIPTIDELLDELGGATIFSKLDLRAGYHQIRVLTCLHKGSFYVKLSKCHFCYETIEYLGHIVSAGGVRADPQKLDAMMKWPIPRTLKHLRGFLGLTGYYRQFIHGYASIAASLTDLLRKDAFNWTPEVTVAFDALKSAMVAAPVLRLPDFNETFVIETDASNVGIGAVLMQAGNPISYFTKKLGPRLQASSTYLKELHAIAEAVHKWHQYLLGSHPSLEFLTTLRHENSTLPDLVSLHQQFTTGSLSSDYSLHDGLLFFKHRYYISPNSSLKALLLHEFHATPFAGHGGVKRTLVRLATLFYWPCMWADVEQYVSACLVCQQTKYSTQAPTGLLQPLPVPSLVWDEVTMDFITNLPPSRNFIVIMVVVDRLTKSAHFGALPTQFIAAKSAEVFVAIVVKIHGFPSSIISDRDPVFMSKFWQTLFQLSGTSLRHSTTYNPQTDGQSEVVNRGLEYYHSGLKMTPFQALFGRPPPIIPAYTQGSTSIQALDEALVERDALLRTLKENLCQAQHRMTQKANAHRHDLQLEVRDMVLVRLQPYRQTTAAHPLPSGCKIHPVFHISALKPFRGPVPEEVYPLPTETMGIHPLLVPAAICVVRTILRQGKEVQQILVQWTASDPEKATWEDFVAFCTLYPDYHLEDKVDFHGVGNDTFVAIPLQQHVQTTEASVVEEPNTPKVPPMEEPNAATQLVTKHSKAQSNSGPCRPRKPPTWMNDYVVPMQLAEKMGIKVRRGPSLASIFILMILLHANICRATSSTKNNPSNSSCDGDQDDCLIGDINLEEEFMMASETSRRMLLNPAEAVTGGASDPKSAAVPCGQVQAYRDCLPEGNNQNGKPKEPCDRYKRTCT</sequence>
<evidence type="ECO:0000313" key="14">
    <source>
        <dbReference type="Proteomes" id="UP000288805"/>
    </source>
</evidence>
<dbReference type="SUPFAM" id="SSF53098">
    <property type="entry name" value="Ribonuclease H-like"/>
    <property type="match status" value="1"/>
</dbReference>
<dbReference type="Gene3D" id="3.30.420.10">
    <property type="entry name" value="Ribonuclease H-like superfamily/Ribonuclease H"/>
    <property type="match status" value="1"/>
</dbReference>
<dbReference type="GO" id="GO:0004190">
    <property type="term" value="F:aspartic-type endopeptidase activity"/>
    <property type="evidence" value="ECO:0007669"/>
    <property type="project" value="InterPro"/>
</dbReference>
<organism evidence="13 14">
    <name type="scientific">Vitis vinifera</name>
    <name type="common">Grape</name>
    <dbReference type="NCBI Taxonomy" id="29760"/>
    <lineage>
        <taxon>Eukaryota</taxon>
        <taxon>Viridiplantae</taxon>
        <taxon>Streptophyta</taxon>
        <taxon>Embryophyta</taxon>
        <taxon>Tracheophyta</taxon>
        <taxon>Spermatophyta</taxon>
        <taxon>Magnoliopsida</taxon>
        <taxon>eudicotyledons</taxon>
        <taxon>Gunneridae</taxon>
        <taxon>Pentapetalae</taxon>
        <taxon>rosids</taxon>
        <taxon>Vitales</taxon>
        <taxon>Vitaceae</taxon>
        <taxon>Viteae</taxon>
        <taxon>Vitis</taxon>
    </lineage>
</organism>
<name>A0A438D7K1_VITVI</name>
<dbReference type="SUPFAM" id="SSF56672">
    <property type="entry name" value="DNA/RNA polymerases"/>
    <property type="match status" value="1"/>
</dbReference>
<evidence type="ECO:0000256" key="11">
    <source>
        <dbReference type="SAM" id="MobiDB-lite"/>
    </source>
</evidence>
<feature type="domain" description="Integrase catalytic" evidence="12">
    <location>
        <begin position="821"/>
        <end position="940"/>
    </location>
</feature>
<keyword evidence="10" id="KW-0511">Multifunctional enzyme</keyword>
<accession>A0A438D7K1</accession>
<dbReference type="Gene3D" id="2.40.70.10">
    <property type="entry name" value="Acid Proteases"/>
    <property type="match status" value="1"/>
</dbReference>
<evidence type="ECO:0000256" key="10">
    <source>
        <dbReference type="ARBA" id="ARBA00023268"/>
    </source>
</evidence>
<feature type="compositionally biased region" description="Basic and acidic residues" evidence="11">
    <location>
        <begin position="1321"/>
        <end position="1334"/>
    </location>
</feature>
<evidence type="ECO:0000259" key="12">
    <source>
        <dbReference type="PROSITE" id="PS50994"/>
    </source>
</evidence>
<dbReference type="InterPro" id="IPR005162">
    <property type="entry name" value="Retrotrans_gag_dom"/>
</dbReference>
<dbReference type="InterPro" id="IPR036397">
    <property type="entry name" value="RNaseH_sf"/>
</dbReference>
<dbReference type="Pfam" id="PF08284">
    <property type="entry name" value="RVP_2"/>
    <property type="match status" value="1"/>
</dbReference>
<keyword evidence="8" id="KW-0229">DNA integration</keyword>
<dbReference type="InterPro" id="IPR021109">
    <property type="entry name" value="Peptidase_aspartic_dom_sf"/>
</dbReference>
<comment type="caution">
    <text evidence="13">The sequence shown here is derived from an EMBL/GenBank/DDBJ whole genome shotgun (WGS) entry which is preliminary data.</text>
</comment>
<dbReference type="SUPFAM" id="SSF50630">
    <property type="entry name" value="Acid proteases"/>
    <property type="match status" value="1"/>
</dbReference>
<dbReference type="GO" id="GO:0003964">
    <property type="term" value="F:RNA-directed DNA polymerase activity"/>
    <property type="evidence" value="ECO:0007669"/>
    <property type="project" value="UniProtKB-KW"/>
</dbReference>
<gene>
    <name evidence="13" type="primary">TY3B-G_159</name>
    <name evidence="13" type="ORF">CK203_086802</name>
</gene>
<keyword evidence="4" id="KW-0255">Endonuclease</keyword>
<reference evidence="13 14" key="1">
    <citation type="journal article" date="2018" name="PLoS Genet.">
        <title>Population sequencing reveals clonal diversity and ancestral inbreeding in the grapevine cultivar Chardonnay.</title>
        <authorList>
            <person name="Roach M.J."/>
            <person name="Johnson D.L."/>
            <person name="Bohlmann J."/>
            <person name="van Vuuren H.J."/>
            <person name="Jones S.J."/>
            <person name="Pretorius I.S."/>
            <person name="Schmidt S.A."/>
            <person name="Borneman A.R."/>
        </authorList>
    </citation>
    <scope>NUCLEOTIDE SEQUENCE [LARGE SCALE GENOMIC DNA]</scope>
    <source>
        <strain evidence="14">cv. Chardonnay</strain>
        <tissue evidence="13">Leaf</tissue>
    </source>
</reference>
<dbReference type="GO" id="GO:0015074">
    <property type="term" value="P:DNA integration"/>
    <property type="evidence" value="ECO:0007669"/>
    <property type="project" value="UniProtKB-KW"/>
</dbReference>
<dbReference type="InterPro" id="IPR043128">
    <property type="entry name" value="Rev_trsase/Diguanyl_cyclase"/>
</dbReference>
<dbReference type="FunFam" id="3.30.70.270:FF:000020">
    <property type="entry name" value="Transposon Tf2-6 polyprotein-like Protein"/>
    <property type="match status" value="1"/>
</dbReference>
<feature type="region of interest" description="Disordered" evidence="11">
    <location>
        <begin position="1313"/>
        <end position="1334"/>
    </location>
</feature>
<dbReference type="InterPro" id="IPR001969">
    <property type="entry name" value="Aspartic_peptidase_AS"/>
</dbReference>
<evidence type="ECO:0000256" key="4">
    <source>
        <dbReference type="ARBA" id="ARBA00022759"/>
    </source>
</evidence>
<keyword evidence="6" id="KW-0460">Magnesium</keyword>
<evidence type="ECO:0000256" key="9">
    <source>
        <dbReference type="ARBA" id="ARBA00022918"/>
    </source>
</evidence>
<dbReference type="EMBL" id="QGNW01001754">
    <property type="protein sequence ID" value="RVW31421.1"/>
    <property type="molecule type" value="Genomic_DNA"/>
</dbReference>
<dbReference type="InterPro" id="IPR012337">
    <property type="entry name" value="RNaseH-like_sf"/>
</dbReference>
<evidence type="ECO:0000256" key="7">
    <source>
        <dbReference type="ARBA" id="ARBA00022884"/>
    </source>
</evidence>
<dbReference type="GO" id="GO:0003723">
    <property type="term" value="F:RNA binding"/>
    <property type="evidence" value="ECO:0007669"/>
    <property type="project" value="UniProtKB-KW"/>
</dbReference>
<dbReference type="PANTHER" id="PTHR37984:SF5">
    <property type="entry name" value="PROTEIN NYNRIN-LIKE"/>
    <property type="match status" value="1"/>
</dbReference>
<keyword evidence="9" id="KW-0695">RNA-directed DNA polymerase</keyword>
<dbReference type="PANTHER" id="PTHR37984">
    <property type="entry name" value="PROTEIN CBG26694"/>
    <property type="match status" value="1"/>
</dbReference>
<dbReference type="Pfam" id="PF17921">
    <property type="entry name" value="Integrase_H2C2"/>
    <property type="match status" value="1"/>
</dbReference>
<dbReference type="Gene3D" id="3.30.70.270">
    <property type="match status" value="3"/>
</dbReference>
<evidence type="ECO:0000256" key="3">
    <source>
        <dbReference type="ARBA" id="ARBA00022722"/>
    </source>
</evidence>
<evidence type="ECO:0000256" key="2">
    <source>
        <dbReference type="ARBA" id="ARBA00022695"/>
    </source>
</evidence>
<dbReference type="Gene3D" id="3.10.10.10">
    <property type="entry name" value="HIV Type 1 Reverse Transcriptase, subunit A, domain 1"/>
    <property type="match status" value="1"/>
</dbReference>
<dbReference type="Gene3D" id="3.10.20.370">
    <property type="match status" value="1"/>
</dbReference>
<keyword evidence="5" id="KW-0378">Hydrolase</keyword>
<keyword evidence="2" id="KW-0548">Nucleotidyltransferase</keyword>
<proteinExistence type="predicted"/>
<dbReference type="InterPro" id="IPR043502">
    <property type="entry name" value="DNA/RNA_pol_sf"/>
</dbReference>
<feature type="region of interest" description="Disordered" evidence="11">
    <location>
        <begin position="161"/>
        <end position="181"/>
    </location>
</feature>
<dbReference type="Gene3D" id="1.10.340.70">
    <property type="match status" value="1"/>
</dbReference>
<evidence type="ECO:0000256" key="6">
    <source>
        <dbReference type="ARBA" id="ARBA00022842"/>
    </source>
</evidence>
<dbReference type="Pfam" id="PF17919">
    <property type="entry name" value="RT_RNaseH_2"/>
    <property type="match status" value="1"/>
</dbReference>
<evidence type="ECO:0000313" key="13">
    <source>
        <dbReference type="EMBL" id="RVW31421.1"/>
    </source>
</evidence>
<evidence type="ECO:0000256" key="5">
    <source>
        <dbReference type="ARBA" id="ARBA00022801"/>
    </source>
</evidence>
<dbReference type="InterPro" id="IPR050951">
    <property type="entry name" value="Retrovirus_Pol_polyprotein"/>
</dbReference>
<evidence type="ECO:0000256" key="8">
    <source>
        <dbReference type="ARBA" id="ARBA00022908"/>
    </source>
</evidence>
<dbReference type="Proteomes" id="UP000288805">
    <property type="component" value="Unassembled WGS sequence"/>
</dbReference>
<dbReference type="PROSITE" id="PS00141">
    <property type="entry name" value="ASP_PROTEASE"/>
    <property type="match status" value="1"/>
</dbReference>
<keyword evidence="7" id="KW-0694">RNA-binding</keyword>
<dbReference type="InterPro" id="IPR041577">
    <property type="entry name" value="RT_RNaseH_2"/>
</dbReference>
<keyword evidence="3" id="KW-0540">Nuclease</keyword>
<protein>
    <submittedName>
        <fullName evidence="13">Transposon Ty3-G Gag-Pol polyprotein</fullName>
    </submittedName>
</protein>
<dbReference type="GO" id="GO:0006508">
    <property type="term" value="P:proteolysis"/>
    <property type="evidence" value="ECO:0007669"/>
    <property type="project" value="InterPro"/>
</dbReference>
<dbReference type="InterPro" id="IPR041588">
    <property type="entry name" value="Integrase_H2C2"/>
</dbReference>
<keyword evidence="1" id="KW-0808">Transferase</keyword>
<evidence type="ECO:0000256" key="1">
    <source>
        <dbReference type="ARBA" id="ARBA00022679"/>
    </source>
</evidence>
<dbReference type="InterPro" id="IPR001584">
    <property type="entry name" value="Integrase_cat-core"/>
</dbReference>
<dbReference type="GO" id="GO:0004519">
    <property type="term" value="F:endonuclease activity"/>
    <property type="evidence" value="ECO:0007669"/>
    <property type="project" value="UniProtKB-KW"/>
</dbReference>
<dbReference type="Pfam" id="PF03732">
    <property type="entry name" value="Retrotrans_gag"/>
    <property type="match status" value="1"/>
</dbReference>
<dbReference type="CDD" id="cd00303">
    <property type="entry name" value="retropepsin_like"/>
    <property type="match status" value="1"/>
</dbReference>